<dbReference type="CDD" id="cd04301">
    <property type="entry name" value="NAT_SF"/>
    <property type="match status" value="1"/>
</dbReference>
<sequence>MTFSFKDIEHSKSVVKETSLYTHYHNETALFMYIENYVIFHRVPTFAEFIEAEAYLKSAHQKDNQDFIKFIWPEDCEIPQPIISYLGSNDFSLDVLELYAALPGTFEPTRIDETPSDVKVEWVNADNRSAYLALSARADKEVSEEFAKQKQPYTQAKFDNPAFRPIVALRSDEAVGSIDLYLKEESIEIDNFHVAVDSRGKGIGTALQQFVMDHADGKTVLLVADAADTAREMYNRQNYTYISFRYELLKVFK</sequence>
<dbReference type="SUPFAM" id="SSF55729">
    <property type="entry name" value="Acyl-CoA N-acyltransferases (Nat)"/>
    <property type="match status" value="1"/>
</dbReference>
<dbReference type="RefSeq" id="WP_177208684.1">
    <property type="nucleotide sequence ID" value="NZ_FONM01000024.1"/>
</dbReference>
<keyword evidence="2" id="KW-0012">Acyltransferase</keyword>
<keyword evidence="2" id="KW-0808">Transferase</keyword>
<dbReference type="InterPro" id="IPR040549">
    <property type="entry name" value="DUF5613"/>
</dbReference>
<proteinExistence type="predicted"/>
<dbReference type="STRING" id="43064.SAMN04488086_12411"/>
<gene>
    <name evidence="2" type="ORF">TPAS_3033</name>
</gene>
<dbReference type="AlphaFoldDB" id="A0A1W1IK08"/>
<dbReference type="InterPro" id="IPR016181">
    <property type="entry name" value="Acyl_CoA_acyltransferase"/>
</dbReference>
<dbReference type="GO" id="GO:0016747">
    <property type="term" value="F:acyltransferase activity, transferring groups other than amino-acyl groups"/>
    <property type="evidence" value="ECO:0007669"/>
    <property type="project" value="InterPro"/>
</dbReference>
<reference evidence="3" key="1">
    <citation type="submission" date="2016-04" db="EMBL/GenBank/DDBJ databases">
        <authorList>
            <person name="Strepis N."/>
        </authorList>
    </citation>
    <scope>NUCLEOTIDE SEQUENCE [LARGE SCALE GENOMIC DNA]</scope>
</reference>
<dbReference type="EMBL" id="FWEY01000016">
    <property type="protein sequence ID" value="SLM53305.1"/>
    <property type="molecule type" value="Genomic_DNA"/>
</dbReference>
<accession>A0A1W1IK08</accession>
<feature type="domain" description="N-acetyltransferase" evidence="1">
    <location>
        <begin position="118"/>
        <end position="253"/>
    </location>
</feature>
<evidence type="ECO:0000313" key="3">
    <source>
        <dbReference type="Proteomes" id="UP000195985"/>
    </source>
</evidence>
<dbReference type="InterPro" id="IPR000182">
    <property type="entry name" value="GNAT_dom"/>
</dbReference>
<protein>
    <submittedName>
        <fullName evidence="2">Acyl-coa n-acyltransferase</fullName>
    </submittedName>
</protein>
<dbReference type="Proteomes" id="UP000195985">
    <property type="component" value="Unassembled WGS sequence"/>
</dbReference>
<dbReference type="PROSITE" id="PS51186">
    <property type="entry name" value="GNAT"/>
    <property type="match status" value="1"/>
</dbReference>
<organism evidence="2 3">
    <name type="scientific">Trichococcus pasteurii</name>
    <dbReference type="NCBI Taxonomy" id="43064"/>
    <lineage>
        <taxon>Bacteria</taxon>
        <taxon>Bacillati</taxon>
        <taxon>Bacillota</taxon>
        <taxon>Bacilli</taxon>
        <taxon>Lactobacillales</taxon>
        <taxon>Carnobacteriaceae</taxon>
        <taxon>Trichococcus</taxon>
    </lineage>
</organism>
<evidence type="ECO:0000313" key="2">
    <source>
        <dbReference type="EMBL" id="SLM53305.1"/>
    </source>
</evidence>
<dbReference type="Pfam" id="PF00583">
    <property type="entry name" value="Acetyltransf_1"/>
    <property type="match status" value="1"/>
</dbReference>
<dbReference type="Gene3D" id="3.40.630.30">
    <property type="match status" value="1"/>
</dbReference>
<keyword evidence="3" id="KW-1185">Reference proteome</keyword>
<evidence type="ECO:0000259" key="1">
    <source>
        <dbReference type="PROSITE" id="PS51186"/>
    </source>
</evidence>
<name>A0A1W1IK08_9LACT</name>
<dbReference type="Pfam" id="PF18467">
    <property type="entry name" value="DUF5613"/>
    <property type="match status" value="1"/>
</dbReference>